<evidence type="ECO:0000259" key="4">
    <source>
        <dbReference type="PROSITE" id="PS01124"/>
    </source>
</evidence>
<dbReference type="GO" id="GO:0003700">
    <property type="term" value="F:DNA-binding transcription factor activity"/>
    <property type="evidence" value="ECO:0007669"/>
    <property type="project" value="InterPro"/>
</dbReference>
<name>L9UCU5_9GAMM</name>
<accession>L9UCU5</accession>
<feature type="domain" description="HTH araC/xylS-type" evidence="4">
    <location>
        <begin position="222"/>
        <end position="324"/>
    </location>
</feature>
<dbReference type="InterPro" id="IPR018060">
    <property type="entry name" value="HTH_AraC"/>
</dbReference>
<dbReference type="PANTHER" id="PTHR46796">
    <property type="entry name" value="HTH-TYPE TRANSCRIPTIONAL ACTIVATOR RHAS-RELATED"/>
    <property type="match status" value="1"/>
</dbReference>
<keyword evidence="2" id="KW-0238">DNA-binding</keyword>
<evidence type="ECO:0000256" key="3">
    <source>
        <dbReference type="ARBA" id="ARBA00023163"/>
    </source>
</evidence>
<dbReference type="SUPFAM" id="SSF46689">
    <property type="entry name" value="Homeodomain-like"/>
    <property type="match status" value="1"/>
</dbReference>
<dbReference type="PRINTS" id="PR00032">
    <property type="entry name" value="HTHARAC"/>
</dbReference>
<dbReference type="GO" id="GO:0043565">
    <property type="term" value="F:sequence-specific DNA binding"/>
    <property type="evidence" value="ECO:0007669"/>
    <property type="project" value="InterPro"/>
</dbReference>
<dbReference type="EMBL" id="AOPO01000001">
    <property type="protein sequence ID" value="ELY22805.1"/>
    <property type="molecule type" value="Genomic_DNA"/>
</dbReference>
<dbReference type="PATRIC" id="fig|1204738.3.peg.712"/>
<dbReference type="SMART" id="SM00342">
    <property type="entry name" value="HTH_ARAC"/>
    <property type="match status" value="1"/>
</dbReference>
<keyword evidence="1" id="KW-0805">Transcription regulation</keyword>
<dbReference type="PANTHER" id="PTHR46796:SF6">
    <property type="entry name" value="ARAC SUBFAMILY"/>
    <property type="match status" value="1"/>
</dbReference>
<gene>
    <name evidence="5" type="ORF">HALTITAN_0473</name>
</gene>
<evidence type="ECO:0000313" key="5">
    <source>
        <dbReference type="EMBL" id="ELY22805.1"/>
    </source>
</evidence>
<evidence type="ECO:0000256" key="2">
    <source>
        <dbReference type="ARBA" id="ARBA00023125"/>
    </source>
</evidence>
<dbReference type="InterPro" id="IPR035418">
    <property type="entry name" value="AraC-bd_2"/>
</dbReference>
<reference evidence="5 6" key="1">
    <citation type="journal article" date="2013" name="Genome Announc.">
        <title>Draft Genome of the Marine Gammaproteobacterium Halomonas titanicae.</title>
        <authorList>
            <person name="Sanchez-Porro C."/>
            <person name="de la Haba R.R."/>
            <person name="Cruz-Hernandez N."/>
            <person name="Gonzalez J.M."/>
            <person name="Reyes-Guirao C."/>
            <person name="Navarro-Sampedro L."/>
            <person name="Carballo M."/>
            <person name="Ventosa A."/>
        </authorList>
    </citation>
    <scope>NUCLEOTIDE SEQUENCE [LARGE SCALE GENOMIC DNA]</scope>
    <source>
        <strain evidence="5 6">BH1</strain>
    </source>
</reference>
<keyword evidence="3" id="KW-0804">Transcription</keyword>
<comment type="caution">
    <text evidence="5">The sequence shown here is derived from an EMBL/GenBank/DDBJ whole genome shotgun (WGS) entry which is preliminary data.</text>
</comment>
<dbReference type="InterPro" id="IPR020449">
    <property type="entry name" value="Tscrpt_reg_AraC-type_HTH"/>
</dbReference>
<dbReference type="InterPro" id="IPR050204">
    <property type="entry name" value="AraC_XylS_family_regulators"/>
</dbReference>
<sequence>MRTMRHFSSVSTEHFSHTKRLKEWQDVMSIHLGKTPERIRRLESTSVSPLYKEPFKGRLEYGALGELQFCRMVCSPHRFSRRINKTAYRDAHPGLLVLQMGGVSQVEQSGKSSTFTPGDLLFLDCGRHFTVTSTKNCEYLMLLCGDLGTPATIPKDLRINNRNGLGRMLHNFIVDAYTQYPLLNDATSCSLGKSIISLLQNTVENKNKEEELEHNPRLFKKNWIKDFVDRNLSSHELTVERIAQIAQCSTRTLHRAFEDESECSLSEYIWQRRLTRCAEDLRDPNSIGRTISDVAHKWGFTCSAHFSRSFKASYGVSPRVFRDSARAG</sequence>
<dbReference type="Pfam" id="PF14525">
    <property type="entry name" value="AraC_binding_2"/>
    <property type="match status" value="1"/>
</dbReference>
<protein>
    <submittedName>
        <fullName evidence="5">Helix-turn-helix, AraC type, DNA binding protein</fullName>
    </submittedName>
</protein>
<evidence type="ECO:0000256" key="1">
    <source>
        <dbReference type="ARBA" id="ARBA00023015"/>
    </source>
</evidence>
<dbReference type="AlphaFoldDB" id="L9UCU5"/>
<evidence type="ECO:0000313" key="6">
    <source>
        <dbReference type="Proteomes" id="UP000011651"/>
    </source>
</evidence>
<proteinExistence type="predicted"/>
<dbReference type="InterPro" id="IPR009057">
    <property type="entry name" value="Homeodomain-like_sf"/>
</dbReference>
<dbReference type="Proteomes" id="UP000011651">
    <property type="component" value="Unassembled WGS sequence"/>
</dbReference>
<dbReference type="Pfam" id="PF12833">
    <property type="entry name" value="HTH_18"/>
    <property type="match status" value="1"/>
</dbReference>
<dbReference type="PROSITE" id="PS01124">
    <property type="entry name" value="HTH_ARAC_FAMILY_2"/>
    <property type="match status" value="1"/>
</dbReference>
<organism evidence="5 6">
    <name type="scientific">Vreelandella titanicae BH1</name>
    <dbReference type="NCBI Taxonomy" id="1204738"/>
    <lineage>
        <taxon>Bacteria</taxon>
        <taxon>Pseudomonadati</taxon>
        <taxon>Pseudomonadota</taxon>
        <taxon>Gammaproteobacteria</taxon>
        <taxon>Oceanospirillales</taxon>
        <taxon>Halomonadaceae</taxon>
        <taxon>Vreelandella</taxon>
    </lineage>
</organism>
<dbReference type="Gene3D" id="1.10.10.60">
    <property type="entry name" value="Homeodomain-like"/>
    <property type="match status" value="1"/>
</dbReference>